<reference evidence="10" key="1">
    <citation type="submission" date="2019-10" db="EMBL/GenBank/DDBJ databases">
        <authorList>
            <person name="Zhang R."/>
            <person name="Pan Y."/>
            <person name="Wang J."/>
            <person name="Ma R."/>
            <person name="Yu S."/>
        </authorList>
    </citation>
    <scope>NUCLEOTIDE SEQUENCE</scope>
    <source>
        <strain evidence="10">LA-IB0</strain>
        <tissue evidence="10">Leaf</tissue>
    </source>
</reference>
<evidence type="ECO:0000256" key="8">
    <source>
        <dbReference type="ARBA" id="ARBA00022840"/>
    </source>
</evidence>
<feature type="domain" description="Disease resistance protein winged helix" evidence="9">
    <location>
        <begin position="4"/>
        <end position="73"/>
    </location>
</feature>
<dbReference type="PANTHER" id="PTHR23155">
    <property type="entry name" value="DISEASE RESISTANCE PROTEIN RP"/>
    <property type="match status" value="1"/>
</dbReference>
<evidence type="ECO:0000256" key="7">
    <source>
        <dbReference type="ARBA" id="ARBA00022821"/>
    </source>
</evidence>
<evidence type="ECO:0000313" key="11">
    <source>
        <dbReference type="Proteomes" id="UP000826271"/>
    </source>
</evidence>
<dbReference type="Proteomes" id="UP000826271">
    <property type="component" value="Unassembled WGS sequence"/>
</dbReference>
<keyword evidence="6" id="KW-0547">Nucleotide-binding</keyword>
<sequence length="96" mass="11218">MGGFPEDYEIYVSRLIKLWTAEGFIKPTRSKSYEESAEDYLEDLVKRSLILVTERKSNGKIKSCNVHDLVRDFRVLKARDYIHVEQHNPDSLTISQ</sequence>
<dbReference type="PANTHER" id="PTHR23155:SF1152">
    <property type="entry name" value="AAA+ ATPASE DOMAIN-CONTAINING PROTEIN"/>
    <property type="match status" value="1"/>
</dbReference>
<keyword evidence="8" id="KW-0067">ATP-binding</keyword>
<evidence type="ECO:0000256" key="6">
    <source>
        <dbReference type="ARBA" id="ARBA00022741"/>
    </source>
</evidence>
<dbReference type="AlphaFoldDB" id="A0AAV6XJJ4"/>
<evidence type="ECO:0000256" key="4">
    <source>
        <dbReference type="ARBA" id="ARBA00022614"/>
    </source>
</evidence>
<dbReference type="InterPro" id="IPR036388">
    <property type="entry name" value="WH-like_DNA-bd_sf"/>
</dbReference>
<keyword evidence="11" id="KW-1185">Reference proteome</keyword>
<organism evidence="10 11">
    <name type="scientific">Buddleja alternifolia</name>
    <dbReference type="NCBI Taxonomy" id="168488"/>
    <lineage>
        <taxon>Eukaryota</taxon>
        <taxon>Viridiplantae</taxon>
        <taxon>Streptophyta</taxon>
        <taxon>Embryophyta</taxon>
        <taxon>Tracheophyta</taxon>
        <taxon>Spermatophyta</taxon>
        <taxon>Magnoliopsida</taxon>
        <taxon>eudicotyledons</taxon>
        <taxon>Gunneridae</taxon>
        <taxon>Pentapetalae</taxon>
        <taxon>asterids</taxon>
        <taxon>lamiids</taxon>
        <taxon>Lamiales</taxon>
        <taxon>Scrophulariaceae</taxon>
        <taxon>Buddlejeae</taxon>
        <taxon>Buddleja</taxon>
    </lineage>
</organism>
<dbReference type="InterPro" id="IPR058922">
    <property type="entry name" value="WHD_DRP"/>
</dbReference>
<comment type="caution">
    <text evidence="10">The sequence shown here is derived from an EMBL/GenBank/DDBJ whole genome shotgun (WGS) entry which is preliminary data.</text>
</comment>
<dbReference type="InterPro" id="IPR044974">
    <property type="entry name" value="Disease_R_plants"/>
</dbReference>
<dbReference type="Pfam" id="PF23559">
    <property type="entry name" value="WHD_DRP"/>
    <property type="match status" value="1"/>
</dbReference>
<evidence type="ECO:0000256" key="1">
    <source>
        <dbReference type="ARBA" id="ARBA00004496"/>
    </source>
</evidence>
<proteinExistence type="inferred from homology"/>
<evidence type="ECO:0000313" key="10">
    <source>
        <dbReference type="EMBL" id="KAG8380359.1"/>
    </source>
</evidence>
<comment type="similarity">
    <text evidence="2">Belongs to the disease resistance NB-LRR family.</text>
</comment>
<name>A0AAV6XJJ4_9LAMI</name>
<comment type="subcellular location">
    <subcellularLocation>
        <location evidence="1">Cytoplasm</location>
    </subcellularLocation>
</comment>
<keyword evidence="7" id="KW-0611">Plant defense</keyword>
<keyword evidence="4" id="KW-0433">Leucine-rich repeat</keyword>
<dbReference type="Gene3D" id="1.10.10.10">
    <property type="entry name" value="Winged helix-like DNA-binding domain superfamily/Winged helix DNA-binding domain"/>
    <property type="match status" value="1"/>
</dbReference>
<dbReference type="GO" id="GO:0005737">
    <property type="term" value="C:cytoplasm"/>
    <property type="evidence" value="ECO:0007669"/>
    <property type="project" value="UniProtKB-SubCell"/>
</dbReference>
<dbReference type="GO" id="GO:0005524">
    <property type="term" value="F:ATP binding"/>
    <property type="evidence" value="ECO:0007669"/>
    <property type="project" value="UniProtKB-KW"/>
</dbReference>
<protein>
    <recommendedName>
        <fullName evidence="9">Disease resistance protein winged helix domain-containing protein</fullName>
    </recommendedName>
</protein>
<dbReference type="GO" id="GO:0098542">
    <property type="term" value="P:defense response to other organism"/>
    <property type="evidence" value="ECO:0007669"/>
    <property type="project" value="TreeGrafter"/>
</dbReference>
<keyword evidence="5" id="KW-0677">Repeat</keyword>
<evidence type="ECO:0000256" key="3">
    <source>
        <dbReference type="ARBA" id="ARBA00022490"/>
    </source>
</evidence>
<dbReference type="FunFam" id="1.10.10.10:FF:000322">
    <property type="entry name" value="Probable disease resistance protein At1g63360"/>
    <property type="match status" value="1"/>
</dbReference>
<evidence type="ECO:0000259" key="9">
    <source>
        <dbReference type="Pfam" id="PF23559"/>
    </source>
</evidence>
<accession>A0AAV6XJJ4</accession>
<gene>
    <name evidence="10" type="ORF">BUALT_Bualt06G0007300</name>
</gene>
<evidence type="ECO:0000256" key="5">
    <source>
        <dbReference type="ARBA" id="ARBA00022737"/>
    </source>
</evidence>
<dbReference type="EMBL" id="WHWC01000006">
    <property type="protein sequence ID" value="KAG8380359.1"/>
    <property type="molecule type" value="Genomic_DNA"/>
</dbReference>
<evidence type="ECO:0000256" key="2">
    <source>
        <dbReference type="ARBA" id="ARBA00008894"/>
    </source>
</evidence>
<keyword evidence="3" id="KW-0963">Cytoplasm</keyword>